<evidence type="ECO:0000256" key="5">
    <source>
        <dbReference type="ARBA" id="ARBA00022989"/>
    </source>
</evidence>
<evidence type="ECO:0000256" key="3">
    <source>
        <dbReference type="ARBA" id="ARBA00022475"/>
    </source>
</evidence>
<accession>A0A4P6KW25</accession>
<name>A0A4P6KW25_9BURK</name>
<feature type="domain" description="YetF C-terminal" evidence="8">
    <location>
        <begin position="86"/>
        <end position="154"/>
    </location>
</feature>
<evidence type="ECO:0000256" key="1">
    <source>
        <dbReference type="ARBA" id="ARBA00004651"/>
    </source>
</evidence>
<proteinExistence type="inferred from homology"/>
<feature type="transmembrane region" description="Helical" evidence="7">
    <location>
        <begin position="6"/>
        <end position="26"/>
    </location>
</feature>
<dbReference type="GO" id="GO:0005886">
    <property type="term" value="C:plasma membrane"/>
    <property type="evidence" value="ECO:0007669"/>
    <property type="project" value="UniProtKB-SubCell"/>
</dbReference>
<evidence type="ECO:0000256" key="7">
    <source>
        <dbReference type="SAM" id="Phobius"/>
    </source>
</evidence>
<dbReference type="Pfam" id="PF04239">
    <property type="entry name" value="DUF421"/>
    <property type="match status" value="1"/>
</dbReference>
<dbReference type="InterPro" id="IPR007353">
    <property type="entry name" value="DUF421"/>
</dbReference>
<keyword evidence="3" id="KW-1003">Cell membrane</keyword>
<dbReference type="Gene3D" id="3.30.240.20">
    <property type="entry name" value="bsu07140 like domains"/>
    <property type="match status" value="1"/>
</dbReference>
<dbReference type="OrthoDB" id="9793799at2"/>
<dbReference type="AlphaFoldDB" id="A0A4P6KW25"/>
<comment type="similarity">
    <text evidence="2">Belongs to the UPF0702 family.</text>
</comment>
<gene>
    <name evidence="9" type="ORF">EWM63_08435</name>
</gene>
<protein>
    <submittedName>
        <fullName evidence="9">DUF421 domain-containing protein</fullName>
    </submittedName>
</protein>
<keyword evidence="5 7" id="KW-1133">Transmembrane helix</keyword>
<reference evidence="9 10" key="1">
    <citation type="submission" date="2019-02" db="EMBL/GenBank/DDBJ databases">
        <title>Draft Genome Sequences of Six Type Strains of the Genus Massilia.</title>
        <authorList>
            <person name="Miess H."/>
            <person name="Frediansyhah A."/>
            <person name="Gross H."/>
        </authorList>
    </citation>
    <scope>NUCLEOTIDE SEQUENCE [LARGE SCALE GENOMIC DNA]</scope>
    <source>
        <strain evidence="9 10">DSM 17473</strain>
    </source>
</reference>
<dbReference type="PANTHER" id="PTHR34582:SF6">
    <property type="entry name" value="UPF0702 TRANSMEMBRANE PROTEIN YCAP"/>
    <property type="match status" value="1"/>
</dbReference>
<organism evidence="9 10">
    <name type="scientific">Pseudoduganella lutea</name>
    <dbReference type="NCBI Taxonomy" id="321985"/>
    <lineage>
        <taxon>Bacteria</taxon>
        <taxon>Pseudomonadati</taxon>
        <taxon>Pseudomonadota</taxon>
        <taxon>Betaproteobacteria</taxon>
        <taxon>Burkholderiales</taxon>
        <taxon>Oxalobacteraceae</taxon>
        <taxon>Telluria group</taxon>
        <taxon>Pseudoduganella</taxon>
    </lineage>
</organism>
<evidence type="ECO:0000259" key="8">
    <source>
        <dbReference type="Pfam" id="PF04239"/>
    </source>
</evidence>
<evidence type="ECO:0000313" key="9">
    <source>
        <dbReference type="EMBL" id="QBE62994.1"/>
    </source>
</evidence>
<feature type="transmembrane region" description="Helical" evidence="7">
    <location>
        <begin position="63"/>
        <end position="83"/>
    </location>
</feature>
<keyword evidence="6 7" id="KW-0472">Membrane</keyword>
<evidence type="ECO:0000256" key="2">
    <source>
        <dbReference type="ARBA" id="ARBA00006448"/>
    </source>
</evidence>
<dbReference type="InterPro" id="IPR023090">
    <property type="entry name" value="UPF0702_alpha/beta_dom_sf"/>
</dbReference>
<evidence type="ECO:0000256" key="6">
    <source>
        <dbReference type="ARBA" id="ARBA00023136"/>
    </source>
</evidence>
<comment type="subcellular location">
    <subcellularLocation>
        <location evidence="1">Cell membrane</location>
        <topology evidence="1">Multi-pass membrane protein</topology>
    </subcellularLocation>
</comment>
<dbReference type="KEGG" id="plue:EWM63_08435"/>
<dbReference type="RefSeq" id="WP_130186127.1">
    <property type="nucleotide sequence ID" value="NZ_CP035913.1"/>
</dbReference>
<dbReference type="EMBL" id="CP035913">
    <property type="protein sequence ID" value="QBE62994.1"/>
    <property type="molecule type" value="Genomic_DNA"/>
</dbReference>
<sequence>MFDMDLPWWEFIARGAVIYCFLLLMVRITGKRTIGQFTPFDLLVVMLLSEAVSNSLSGGDDSLQGGMIVATTLIALNVLFAVATSRSRKIADLVDGRPVLLGRDGKIFDDVVKKCRVAEGDVEQALREADCPVHKMKCAFLEPDGKITILQNEQ</sequence>
<dbReference type="Proteomes" id="UP000290637">
    <property type="component" value="Chromosome"/>
</dbReference>
<keyword evidence="4 7" id="KW-0812">Transmembrane</keyword>
<dbReference type="PANTHER" id="PTHR34582">
    <property type="entry name" value="UPF0702 TRANSMEMBRANE PROTEIN YCAP"/>
    <property type="match status" value="1"/>
</dbReference>
<evidence type="ECO:0000256" key="4">
    <source>
        <dbReference type="ARBA" id="ARBA00022692"/>
    </source>
</evidence>
<evidence type="ECO:0000313" key="10">
    <source>
        <dbReference type="Proteomes" id="UP000290637"/>
    </source>
</evidence>
<keyword evidence="10" id="KW-1185">Reference proteome</keyword>